<feature type="compositionally biased region" description="Polar residues" evidence="5">
    <location>
        <begin position="73"/>
        <end position="82"/>
    </location>
</feature>
<dbReference type="PROSITE" id="PS00108">
    <property type="entry name" value="PROTEIN_KINASE_ST"/>
    <property type="match status" value="1"/>
</dbReference>
<dbReference type="InterPro" id="IPR000719">
    <property type="entry name" value="Prot_kinase_dom"/>
</dbReference>
<dbReference type="AlphaFoldDB" id="A0A061B677"/>
<dbReference type="GO" id="GO:0005524">
    <property type="term" value="F:ATP binding"/>
    <property type="evidence" value="ECO:0007669"/>
    <property type="project" value="UniProtKB-UniRule"/>
</dbReference>
<evidence type="ECO:0000313" key="7">
    <source>
        <dbReference type="EMBL" id="CDR45005.1"/>
    </source>
</evidence>
<dbReference type="Gene3D" id="1.10.510.10">
    <property type="entry name" value="Transferase(Phosphotransferase) domain 1"/>
    <property type="match status" value="1"/>
</dbReference>
<dbReference type="InterPro" id="IPR008271">
    <property type="entry name" value="Ser/Thr_kinase_AS"/>
</dbReference>
<dbReference type="GO" id="GO:0005737">
    <property type="term" value="C:cytoplasm"/>
    <property type="evidence" value="ECO:0007669"/>
    <property type="project" value="TreeGrafter"/>
</dbReference>
<dbReference type="GO" id="GO:0004674">
    <property type="term" value="F:protein serine/threonine kinase activity"/>
    <property type="evidence" value="ECO:0007669"/>
    <property type="project" value="UniProtKB-KW"/>
</dbReference>
<feature type="domain" description="Protein kinase" evidence="6">
    <location>
        <begin position="150"/>
        <end position="443"/>
    </location>
</feature>
<feature type="binding site" evidence="3">
    <location>
        <position position="177"/>
    </location>
    <ligand>
        <name>ATP</name>
        <dbReference type="ChEBI" id="CHEBI:30616"/>
    </ligand>
</feature>
<evidence type="ECO:0000259" key="6">
    <source>
        <dbReference type="PROSITE" id="PS50011"/>
    </source>
</evidence>
<dbReference type="InterPro" id="IPR017441">
    <property type="entry name" value="Protein_kinase_ATP_BS"/>
</dbReference>
<keyword evidence="4" id="KW-0418">Kinase</keyword>
<feature type="region of interest" description="Disordered" evidence="5">
    <location>
        <begin position="73"/>
        <end position="93"/>
    </location>
</feature>
<keyword evidence="4" id="KW-0808">Transferase</keyword>
<dbReference type="PANTHER" id="PTHR44167:SF24">
    <property type="entry name" value="SERINE_THREONINE-PROTEIN KINASE CHK2"/>
    <property type="match status" value="1"/>
</dbReference>
<dbReference type="SMART" id="SM00220">
    <property type="entry name" value="S_TKc"/>
    <property type="match status" value="1"/>
</dbReference>
<dbReference type="PhylomeDB" id="A0A061B677"/>
<dbReference type="PROSITE" id="PS50011">
    <property type="entry name" value="PROTEIN_KINASE_DOM"/>
    <property type="match status" value="1"/>
</dbReference>
<dbReference type="PANTHER" id="PTHR44167">
    <property type="entry name" value="OVARIAN-SPECIFIC SERINE/THREONINE-PROTEIN KINASE LOK-RELATED"/>
    <property type="match status" value="1"/>
</dbReference>
<dbReference type="GO" id="GO:0005634">
    <property type="term" value="C:nucleus"/>
    <property type="evidence" value="ECO:0007669"/>
    <property type="project" value="TreeGrafter"/>
</dbReference>
<organism evidence="7">
    <name type="scientific">Cyberlindnera fabianii</name>
    <name type="common">Yeast</name>
    <name type="synonym">Hansenula fabianii</name>
    <dbReference type="NCBI Taxonomy" id="36022"/>
    <lineage>
        <taxon>Eukaryota</taxon>
        <taxon>Fungi</taxon>
        <taxon>Dikarya</taxon>
        <taxon>Ascomycota</taxon>
        <taxon>Saccharomycotina</taxon>
        <taxon>Saccharomycetes</taxon>
        <taxon>Phaffomycetales</taxon>
        <taxon>Phaffomycetaceae</taxon>
        <taxon>Cyberlindnera</taxon>
    </lineage>
</organism>
<comment type="similarity">
    <text evidence="4">Belongs to the protein kinase superfamily.</text>
</comment>
<sequence length="446" mass="49782">MFKTPPMSTEARFGAMPDCAPIQPQASPRSLWMKTLPTPKSPTHSLYSPLSFKTPTKGSHRMSINTSFDDSVFSPSQDLTSSTERDFFPSPDTSPVDTMYGPKLSMDSPISPQLASPLEKRSFPVSVTFSEEDVVHELDDSVISDSVPISLNNTALGKGAYSTVLECSSPTEKFAIKIPTNSKKSKYIYKEMFNYKIIQNYLIKNDFPLHSFPILNAHGLTFMNKKQYVKLRVGETVPCLVLPLVPSTLDKLISNSAPSNPPYQLHISSDLWWVLAKQLLMSLIVLHDCHMVHMDFKPTNILYDPITQNFKVADFTSAELAEDVAAEYKTKIDNGMFFDLTLQYCAPELIGTPPAAPSYMTDLYAIGLILLSAATGEEPYSEIIKSQNASSMIYLNESIKKNKVLDLLSNRAFAILRSNTDADMLIRMILQERCPLEQVVEFVNSI</sequence>
<dbReference type="EMBL" id="LK052901">
    <property type="protein sequence ID" value="CDR45005.1"/>
    <property type="molecule type" value="Genomic_DNA"/>
</dbReference>
<keyword evidence="2 3" id="KW-0067">ATP-binding</keyword>
<accession>A0A061B677</accession>
<keyword evidence="1 3" id="KW-0547">Nucleotide-binding</keyword>
<dbReference type="InterPro" id="IPR011009">
    <property type="entry name" value="Kinase-like_dom_sf"/>
</dbReference>
<reference evidence="7" key="1">
    <citation type="journal article" date="2014" name="Genome Announc.">
        <title>Genome sequence of the yeast Cyberlindnera fabianii (Hansenula fabianii).</title>
        <authorList>
            <person name="Freel K.C."/>
            <person name="Sarilar V."/>
            <person name="Neuveglise C."/>
            <person name="Devillers H."/>
            <person name="Friedrich A."/>
            <person name="Schacherer J."/>
        </authorList>
    </citation>
    <scope>NUCLEOTIDE SEQUENCE</scope>
    <source>
        <strain evidence="7">YJS4271</strain>
    </source>
</reference>
<evidence type="ECO:0000256" key="2">
    <source>
        <dbReference type="ARBA" id="ARBA00022840"/>
    </source>
</evidence>
<evidence type="ECO:0000256" key="4">
    <source>
        <dbReference type="RuleBase" id="RU000304"/>
    </source>
</evidence>
<dbReference type="GO" id="GO:0044773">
    <property type="term" value="P:mitotic DNA damage checkpoint signaling"/>
    <property type="evidence" value="ECO:0007669"/>
    <property type="project" value="TreeGrafter"/>
</dbReference>
<evidence type="ECO:0000256" key="3">
    <source>
        <dbReference type="PROSITE-ProRule" id="PRU10141"/>
    </source>
</evidence>
<name>A0A061B677_CYBFA</name>
<evidence type="ECO:0000256" key="1">
    <source>
        <dbReference type="ARBA" id="ARBA00022741"/>
    </source>
</evidence>
<evidence type="ECO:0000256" key="5">
    <source>
        <dbReference type="SAM" id="MobiDB-lite"/>
    </source>
</evidence>
<keyword evidence="4" id="KW-0723">Serine/threonine-protein kinase</keyword>
<gene>
    <name evidence="7" type="ORF">CYFA0S_16e01046g</name>
</gene>
<proteinExistence type="inferred from homology"/>
<protein>
    <submittedName>
        <fullName evidence="7">CYFA0S16e01046g1_1</fullName>
    </submittedName>
</protein>
<dbReference type="SUPFAM" id="SSF56112">
    <property type="entry name" value="Protein kinase-like (PK-like)"/>
    <property type="match status" value="1"/>
</dbReference>
<dbReference type="Pfam" id="PF00069">
    <property type="entry name" value="Pkinase"/>
    <property type="match status" value="1"/>
</dbReference>
<dbReference type="VEuPathDB" id="FungiDB:BON22_1406"/>
<dbReference type="PROSITE" id="PS00107">
    <property type="entry name" value="PROTEIN_KINASE_ATP"/>
    <property type="match status" value="1"/>
</dbReference>
<dbReference type="OrthoDB" id="1668230at2759"/>